<reference evidence="2 3" key="1">
    <citation type="submission" date="2020-07" db="EMBL/GenBank/DDBJ databases">
        <title>MOT database genomes.</title>
        <authorList>
            <person name="Joseph S."/>
            <person name="Aduse-Opoku J."/>
            <person name="Hashim A."/>
            <person name="Wade W."/>
            <person name="Curtis M."/>
        </authorList>
    </citation>
    <scope>NUCLEOTIDE SEQUENCE [LARGE SCALE GENOMIC DNA]</scope>
    <source>
        <strain evidence="2 3">WMus004</strain>
    </source>
</reference>
<dbReference type="Gene3D" id="3.20.20.150">
    <property type="entry name" value="Divalent-metal-dependent TIM barrel enzymes"/>
    <property type="match status" value="1"/>
</dbReference>
<comment type="caution">
    <text evidence="2">The sequence shown here is derived from an EMBL/GenBank/DDBJ whole genome shotgun (WGS) entry which is preliminary data.</text>
</comment>
<dbReference type="InterPro" id="IPR036237">
    <property type="entry name" value="Xyl_isomerase-like_sf"/>
</dbReference>
<dbReference type="PANTHER" id="PTHR12110">
    <property type="entry name" value="HYDROXYPYRUVATE ISOMERASE"/>
    <property type="match status" value="1"/>
</dbReference>
<dbReference type="AlphaFoldDB" id="A0A853EJ01"/>
<dbReference type="RefSeq" id="WP_179900069.1">
    <property type="nucleotide sequence ID" value="NZ_JACBXV010000035.1"/>
</dbReference>
<evidence type="ECO:0000313" key="3">
    <source>
        <dbReference type="Proteomes" id="UP000572528"/>
    </source>
</evidence>
<sequence length="306" mass="33875">MKDSLHDYMKVGIVHFMAYPFALSGEGRIAESVAEIVEDEFFDEIEITRVNDQAERDAVKGLLASSGMTVGFGAQPYILKGKLDLNSTNEEERSKAVDTLKSAIDQAYEVGAGKLGFLSGPRPPAQDRERALELLADSIIELGRYAKSKGDLVLSLETFDDSTDKKALIGTNRLACELAYEVRKAIPDFGLMVDLSHLPMQGETIRQALSATEEFINHAHIGNCVIRDTQDPAYGDLHPHFGHPKGENNVPQVRDFLRGLLDIGYLREDAPERNVVAFEVQPLGDQRAAVIIAEAKRVLREAWRIL</sequence>
<evidence type="ECO:0000259" key="1">
    <source>
        <dbReference type="Pfam" id="PF01261"/>
    </source>
</evidence>
<protein>
    <submittedName>
        <fullName evidence="2">TIM barrel protein</fullName>
    </submittedName>
</protein>
<organism evidence="2 3">
    <name type="scientific">Actinomyces bowdenii</name>
    <dbReference type="NCBI Taxonomy" id="131109"/>
    <lineage>
        <taxon>Bacteria</taxon>
        <taxon>Bacillati</taxon>
        <taxon>Actinomycetota</taxon>
        <taxon>Actinomycetes</taxon>
        <taxon>Actinomycetales</taxon>
        <taxon>Actinomycetaceae</taxon>
        <taxon>Actinomyces</taxon>
    </lineage>
</organism>
<gene>
    <name evidence="2" type="ORF">HZZ05_04295</name>
</gene>
<dbReference type="Proteomes" id="UP000572528">
    <property type="component" value="Unassembled WGS sequence"/>
</dbReference>
<dbReference type="Pfam" id="PF01261">
    <property type="entry name" value="AP_endonuc_2"/>
    <property type="match status" value="1"/>
</dbReference>
<feature type="domain" description="Xylose isomerase-like TIM barrel" evidence="1">
    <location>
        <begin position="43"/>
        <end position="265"/>
    </location>
</feature>
<evidence type="ECO:0000313" key="2">
    <source>
        <dbReference type="EMBL" id="NYS68745.1"/>
    </source>
</evidence>
<dbReference type="SUPFAM" id="SSF51658">
    <property type="entry name" value="Xylose isomerase-like"/>
    <property type="match status" value="1"/>
</dbReference>
<accession>A0A853EJ01</accession>
<proteinExistence type="predicted"/>
<name>A0A853EJ01_9ACTO</name>
<dbReference type="InterPro" id="IPR050312">
    <property type="entry name" value="IolE/XylAMocC-like"/>
</dbReference>
<dbReference type="InterPro" id="IPR013022">
    <property type="entry name" value="Xyl_isomerase-like_TIM-brl"/>
</dbReference>
<dbReference type="EMBL" id="JACBXV010000035">
    <property type="protein sequence ID" value="NYS68745.1"/>
    <property type="molecule type" value="Genomic_DNA"/>
</dbReference>